<dbReference type="Pfam" id="PF00725">
    <property type="entry name" value="3HCDH"/>
    <property type="match status" value="1"/>
</dbReference>
<dbReference type="SUPFAM" id="SSF48179">
    <property type="entry name" value="6-phosphogluconate dehydrogenase C-terminal domain-like"/>
    <property type="match status" value="1"/>
</dbReference>
<evidence type="ECO:0000313" key="3">
    <source>
        <dbReference type="EMBL" id="OGL48446.1"/>
    </source>
</evidence>
<proteinExistence type="predicted"/>
<keyword evidence="1" id="KW-0520">NAD</keyword>
<reference evidence="3 4" key="1">
    <citation type="journal article" date="2016" name="Nat. Commun.">
        <title>Thousands of microbial genomes shed light on interconnected biogeochemical processes in an aquifer system.</title>
        <authorList>
            <person name="Anantharaman K."/>
            <person name="Brown C.T."/>
            <person name="Hug L.A."/>
            <person name="Sharon I."/>
            <person name="Castelle C.J."/>
            <person name="Probst A.J."/>
            <person name="Thomas B.C."/>
            <person name="Singh A."/>
            <person name="Wilkins M.J."/>
            <person name="Karaoz U."/>
            <person name="Brodie E.L."/>
            <person name="Williams K.H."/>
            <person name="Hubbard S.S."/>
            <person name="Banfield J.F."/>
        </authorList>
    </citation>
    <scope>NUCLEOTIDE SEQUENCE [LARGE SCALE GENOMIC DNA]</scope>
</reference>
<dbReference type="InterPro" id="IPR052242">
    <property type="entry name" value="Mito_3-hydroxyacyl-CoA_DH"/>
</dbReference>
<evidence type="ECO:0000256" key="1">
    <source>
        <dbReference type="ARBA" id="ARBA00023027"/>
    </source>
</evidence>
<dbReference type="PANTHER" id="PTHR43561:SF3">
    <property type="entry name" value="HYDROXYACYL-COENZYME A DEHYDROGENASE, MITOCHONDRIAL"/>
    <property type="match status" value="1"/>
</dbReference>
<dbReference type="GO" id="GO:0003857">
    <property type="term" value="F:(3S)-3-hydroxyacyl-CoA dehydrogenase (NAD+) activity"/>
    <property type="evidence" value="ECO:0007669"/>
    <property type="project" value="TreeGrafter"/>
</dbReference>
<dbReference type="Gene3D" id="1.10.1040.10">
    <property type="entry name" value="N-(1-d-carboxylethyl)-l-norvaline Dehydrogenase, domain 2"/>
    <property type="match status" value="1"/>
</dbReference>
<dbReference type="AlphaFoldDB" id="A0A1F7S3S9"/>
<comment type="caution">
    <text evidence="3">The sequence shown here is derived from an EMBL/GenBank/DDBJ whole genome shotgun (WGS) entry which is preliminary data.</text>
</comment>
<name>A0A1F7S3S9_9BACT</name>
<sequence length="62" mass="7229">MNYPVGPFELMDLAGVDIAFHVTDYLYRELNKENKWATTVTLKSMVREGKIGRKVGKGWYKY</sequence>
<dbReference type="Proteomes" id="UP000179266">
    <property type="component" value="Unassembled WGS sequence"/>
</dbReference>
<evidence type="ECO:0000313" key="4">
    <source>
        <dbReference type="Proteomes" id="UP000179266"/>
    </source>
</evidence>
<dbReference type="InterPro" id="IPR008927">
    <property type="entry name" value="6-PGluconate_DH-like_C_sf"/>
</dbReference>
<accession>A0A1F7S3S9</accession>
<gene>
    <name evidence="3" type="ORF">A2161_16845</name>
</gene>
<dbReference type="GO" id="GO:0006635">
    <property type="term" value="P:fatty acid beta-oxidation"/>
    <property type="evidence" value="ECO:0007669"/>
    <property type="project" value="TreeGrafter"/>
</dbReference>
<feature type="domain" description="3-hydroxyacyl-CoA dehydrogenase C-terminal" evidence="2">
    <location>
        <begin position="1"/>
        <end position="62"/>
    </location>
</feature>
<dbReference type="InterPro" id="IPR006108">
    <property type="entry name" value="3HC_DH_C"/>
</dbReference>
<evidence type="ECO:0000259" key="2">
    <source>
        <dbReference type="Pfam" id="PF00725"/>
    </source>
</evidence>
<organism evidence="3 4">
    <name type="scientific">Candidatus Schekmanbacteria bacterium RBG_13_48_7</name>
    <dbReference type="NCBI Taxonomy" id="1817878"/>
    <lineage>
        <taxon>Bacteria</taxon>
        <taxon>Candidatus Schekmaniibacteriota</taxon>
    </lineage>
</organism>
<protein>
    <recommendedName>
        <fullName evidence="2">3-hydroxyacyl-CoA dehydrogenase C-terminal domain-containing protein</fullName>
    </recommendedName>
</protein>
<dbReference type="EMBL" id="MGDD01000037">
    <property type="protein sequence ID" value="OGL48446.1"/>
    <property type="molecule type" value="Genomic_DNA"/>
</dbReference>
<dbReference type="PANTHER" id="PTHR43561">
    <property type="match status" value="1"/>
</dbReference>
<dbReference type="InterPro" id="IPR013328">
    <property type="entry name" value="6PGD_dom2"/>
</dbReference>